<dbReference type="PANTHER" id="PTHR33387:SF3">
    <property type="entry name" value="DUF985 DOMAIN-CONTAINING PROTEIN"/>
    <property type="match status" value="1"/>
</dbReference>
<dbReference type="InterPro" id="IPR014710">
    <property type="entry name" value="RmlC-like_jellyroll"/>
</dbReference>
<dbReference type="OrthoDB" id="6614653at2759"/>
<name>A0A1L7H7P7_SACKO</name>
<accession>A0A1L7H7P7</accession>
<protein>
    <submittedName>
        <fullName evidence="2">Cupin domain-like protein 166</fullName>
    </submittedName>
</protein>
<dbReference type="SUPFAM" id="SSF51182">
    <property type="entry name" value="RmlC-like cupins"/>
    <property type="match status" value="1"/>
</dbReference>
<dbReference type="PANTHER" id="PTHR33387">
    <property type="entry name" value="RMLC-LIKE JELLY ROLL FOLD PROTEIN"/>
    <property type="match status" value="1"/>
</dbReference>
<evidence type="ECO:0000313" key="2">
    <source>
        <dbReference type="EMBL" id="APU50783.1"/>
    </source>
</evidence>
<dbReference type="InterPro" id="IPR039935">
    <property type="entry name" value="YML079W-like"/>
</dbReference>
<feature type="domain" description="DUF985" evidence="1">
    <location>
        <begin position="19"/>
        <end position="121"/>
    </location>
</feature>
<dbReference type="Pfam" id="PF06172">
    <property type="entry name" value="Cupin_5"/>
    <property type="match status" value="1"/>
</dbReference>
<dbReference type="Gene3D" id="2.60.120.10">
    <property type="entry name" value="Jelly Rolls"/>
    <property type="match status" value="1"/>
</dbReference>
<organism evidence="2">
    <name type="scientific">Saccoglossus kowalevskii</name>
    <name type="common">Acorn worm</name>
    <dbReference type="NCBI Taxonomy" id="10224"/>
    <lineage>
        <taxon>Eukaryota</taxon>
        <taxon>Metazoa</taxon>
        <taxon>Hemichordata</taxon>
        <taxon>Enteropneusta</taxon>
        <taxon>Harrimaniidae</taxon>
        <taxon>Saccoglossus</taxon>
    </lineage>
</organism>
<dbReference type="InterPro" id="IPR011051">
    <property type="entry name" value="RmlC_Cupin_sf"/>
</dbReference>
<proteinExistence type="evidence at transcript level"/>
<evidence type="ECO:0000259" key="1">
    <source>
        <dbReference type="Pfam" id="PF06172"/>
    </source>
</evidence>
<gene>
    <name evidence="2" type="ORF">Sakowv30034734mg</name>
</gene>
<reference evidence="2" key="1">
    <citation type="journal article" date="2008" name="Biol. Bull.">
        <title>cDNA sequences for transcription factors and signaling proteins of the hemichordate Saccoglossus kowalevskii: efficacy of the expressed sequence tag (EST) approach for evolutionary and developmental studies of a new organism.</title>
        <authorList>
            <person name="Freeman R.M. Jr."/>
            <person name="Wu M."/>
            <person name="Cordonnier-Pratt M.M."/>
            <person name="Pratt L.H."/>
            <person name="Gruber C.E."/>
            <person name="Smith M."/>
            <person name="Lander E.S."/>
            <person name="Stange-Thomann N."/>
            <person name="Lowe C.J."/>
            <person name="Gerhart J."/>
            <person name="Kirschner M."/>
        </authorList>
    </citation>
    <scope>NUCLEOTIDE SEQUENCE</scope>
</reference>
<dbReference type="CDD" id="cd06121">
    <property type="entry name" value="cupin_YML079wp"/>
    <property type="match status" value="1"/>
</dbReference>
<dbReference type="AlphaFoldDB" id="A0A1L7H7P7"/>
<reference evidence="2" key="2">
    <citation type="submission" date="2016-04" db="EMBL/GenBank/DDBJ databases">
        <authorList>
            <person name="Evans L.H."/>
            <person name="Alamgir A."/>
            <person name="Owens N."/>
            <person name="Weber N.D."/>
            <person name="Virtaneva K."/>
            <person name="Barbian K."/>
            <person name="Babar A."/>
            <person name="Rosenke K."/>
        </authorList>
    </citation>
    <scope>NUCLEOTIDE SEQUENCE</scope>
</reference>
<sequence>MASHGLTDDSGDLMRPGGDRNAVRNVCTSKIYLITKNSPIAYLHQNKSDIVRYHQSGGTVLVYTVSPDGKLHQHRLGMHFNAGDVLQVVTPGGFWEALELVDGDWALQGEAVAPGFDYRDMILGTKKTLSQFSEDIKDILRLHHAGILTPHCENGSRRGNPRRLKFLCSCITIWPRSVNSCASRCELTSRQRLNGEGEKWNEGDVGTL</sequence>
<dbReference type="InterPro" id="IPR009327">
    <property type="entry name" value="Cupin_DUF985"/>
</dbReference>
<dbReference type="EMBL" id="KX125087">
    <property type="protein sequence ID" value="APU50783.1"/>
    <property type="molecule type" value="mRNA"/>
</dbReference>